<name>A0A7K4HLM1_9EURY</name>
<organism evidence="2 3">
    <name type="scientific">Methanofollis tationis</name>
    <dbReference type="NCBI Taxonomy" id="81417"/>
    <lineage>
        <taxon>Archaea</taxon>
        <taxon>Methanobacteriati</taxon>
        <taxon>Methanobacteriota</taxon>
        <taxon>Stenosarchaea group</taxon>
        <taxon>Methanomicrobia</taxon>
        <taxon>Methanomicrobiales</taxon>
        <taxon>Methanomicrobiaceae</taxon>
        <taxon>Methanofollis</taxon>
    </lineage>
</organism>
<dbReference type="Proteomes" id="UP000570823">
    <property type="component" value="Unassembled WGS sequence"/>
</dbReference>
<feature type="compositionally biased region" description="Basic and acidic residues" evidence="1">
    <location>
        <begin position="1"/>
        <end position="13"/>
    </location>
</feature>
<gene>
    <name evidence="2" type="ORF">HWN36_02235</name>
</gene>
<evidence type="ECO:0000256" key="1">
    <source>
        <dbReference type="SAM" id="MobiDB-lite"/>
    </source>
</evidence>
<reference evidence="2 3" key="1">
    <citation type="submission" date="2020-06" db="EMBL/GenBank/DDBJ databases">
        <title>Methanofollis fontis sp. nov., a methanogen isolated from marine sediments near a cold seep at Four-Way Closure Ridge offshore southwestern Taiwan.</title>
        <authorList>
            <person name="Chen S.-C."/>
            <person name="Teng N.-H."/>
            <person name="Lin Y.-S."/>
            <person name="Lai M.-C."/>
            <person name="Chen H.-H."/>
            <person name="Wang C.-C."/>
        </authorList>
    </citation>
    <scope>NUCLEOTIDE SEQUENCE [LARGE SCALE GENOMIC DNA]</scope>
    <source>
        <strain evidence="2 3">DSM 2702</strain>
    </source>
</reference>
<keyword evidence="3" id="KW-1185">Reference proteome</keyword>
<comment type="caution">
    <text evidence="2">The sequence shown here is derived from an EMBL/GenBank/DDBJ whole genome shotgun (WGS) entry which is preliminary data.</text>
</comment>
<feature type="compositionally biased region" description="Gly residues" evidence="1">
    <location>
        <begin position="25"/>
        <end position="35"/>
    </location>
</feature>
<sequence>MKRRDTLEPHQPRTVDLSGDLDGNRFGGENVGGPGNQQHVVCDPGEVLILHPAVAIRQMATMTVADDISAPFIIIASILDYYL</sequence>
<proteinExistence type="predicted"/>
<evidence type="ECO:0000313" key="3">
    <source>
        <dbReference type="Proteomes" id="UP000570823"/>
    </source>
</evidence>
<dbReference type="RefSeq" id="WP_176787838.1">
    <property type="nucleotide sequence ID" value="NZ_JABXWR010000001.1"/>
</dbReference>
<dbReference type="AlphaFoldDB" id="A0A7K4HLM1"/>
<accession>A0A7K4HLM1</accession>
<dbReference type="EMBL" id="JABXWR010000001">
    <property type="protein sequence ID" value="NVO66153.1"/>
    <property type="molecule type" value="Genomic_DNA"/>
</dbReference>
<feature type="region of interest" description="Disordered" evidence="1">
    <location>
        <begin position="1"/>
        <end position="37"/>
    </location>
</feature>
<protein>
    <submittedName>
        <fullName evidence="2">Uncharacterized protein</fullName>
    </submittedName>
</protein>
<evidence type="ECO:0000313" key="2">
    <source>
        <dbReference type="EMBL" id="NVO66153.1"/>
    </source>
</evidence>